<protein>
    <submittedName>
        <fullName evidence="2">ATP synthase F0 subunit 8</fullName>
    </submittedName>
</protein>
<sequence length="60" mass="6773">MPQLSPMSWLFMSILLGGVLVLSCVELWWCHTNCYSGSSESSKVSKFEGRVCLWGWGNLM</sequence>
<keyword evidence="2" id="KW-0496">Mitochondrion</keyword>
<name>A0A8A3WIX3_9BIVA</name>
<evidence type="ECO:0000256" key="1">
    <source>
        <dbReference type="SAM" id="Phobius"/>
    </source>
</evidence>
<dbReference type="AlphaFoldDB" id="A0A8A3WIX3"/>
<gene>
    <name evidence="2" type="primary">atp8</name>
</gene>
<feature type="transmembrane region" description="Helical" evidence="1">
    <location>
        <begin position="7"/>
        <end position="29"/>
    </location>
</feature>
<dbReference type="EMBL" id="MW242815">
    <property type="protein sequence ID" value="QTA71675.1"/>
    <property type="molecule type" value="Genomic_DNA"/>
</dbReference>
<accession>A0A8A3WIX3</accession>
<keyword evidence="1" id="KW-0472">Membrane</keyword>
<geneLocation type="mitochondrion" evidence="2"/>
<organism evidence="2">
    <name type="scientific">Physunio superbus</name>
    <dbReference type="NCBI Taxonomy" id="2494254"/>
    <lineage>
        <taxon>Eukaryota</taxon>
        <taxon>Metazoa</taxon>
        <taxon>Spiralia</taxon>
        <taxon>Lophotrochozoa</taxon>
        <taxon>Mollusca</taxon>
        <taxon>Bivalvia</taxon>
        <taxon>Autobranchia</taxon>
        <taxon>Heteroconchia</taxon>
        <taxon>Palaeoheterodonta</taxon>
        <taxon>Unionida</taxon>
        <taxon>Unionoidea</taxon>
        <taxon>Unionidae</taxon>
        <taxon>Gonideinae</taxon>
        <taxon>Physunio</taxon>
    </lineage>
</organism>
<keyword evidence="1" id="KW-0812">Transmembrane</keyword>
<proteinExistence type="predicted"/>
<keyword evidence="1" id="KW-1133">Transmembrane helix</keyword>
<reference evidence="2" key="1">
    <citation type="journal article" date="2020" name="Zool. J. Linn. Soc.">
        <title>Mitogenomic phylogeny and fossil-calibrated mutation rates for all F- and M-type mtDNA genes of the largest freshwater mussel family, the Unionidae (Bivalvia).</title>
        <authorList>
            <person name="Zieritz A."/>
            <person name="Froufe E."/>
            <person name="Bolotov I."/>
            <person name="Goncalves D.V."/>
            <person name="Aldridge D.C."/>
            <person name="Bogan A.E."/>
            <person name="Gan H.M."/>
            <person name="Gomes-Dos-Santos A."/>
            <person name="Sousa R."/>
            <person name="Teixeira A."/>
            <person name="Varandas S."/>
            <person name="Zanatta D."/>
            <person name="Lopes-Lima M."/>
        </authorList>
    </citation>
    <scope>NUCLEOTIDE SEQUENCE</scope>
    <source>
        <strain evidence="2">PhySup_M</strain>
    </source>
</reference>
<evidence type="ECO:0000313" key="2">
    <source>
        <dbReference type="EMBL" id="QTA71675.1"/>
    </source>
</evidence>